<keyword evidence="2" id="KW-1185">Reference proteome</keyword>
<gene>
    <name evidence="1" type="ORF">QWE_00420</name>
</gene>
<name>K2R197_9HYPH</name>
<reference evidence="1 2" key="1">
    <citation type="journal article" date="2012" name="J. Bacteriol.">
        <title>Draft Genome Sequence of Agrobacterium albertimagni Strain AOL15.</title>
        <authorList>
            <person name="Trimble W.L."/>
            <person name="Phung le T."/>
            <person name="Meyer F."/>
            <person name="Gilbert J.A."/>
            <person name="Silver S."/>
        </authorList>
    </citation>
    <scope>NUCLEOTIDE SEQUENCE [LARGE SCALE GENOMIC DNA]</scope>
    <source>
        <strain evidence="1 2">AOL15</strain>
    </source>
</reference>
<evidence type="ECO:0000313" key="2">
    <source>
        <dbReference type="Proteomes" id="UP000007123"/>
    </source>
</evidence>
<comment type="caution">
    <text evidence="1">The sequence shown here is derived from an EMBL/GenBank/DDBJ whole genome shotgun (WGS) entry which is preliminary data.</text>
</comment>
<accession>K2R197</accession>
<dbReference type="RefSeq" id="WP_006724077.1">
    <property type="nucleotide sequence ID" value="NZ_ALJF01000001.1"/>
</dbReference>
<dbReference type="STRING" id="1156935.QWE_00420"/>
<evidence type="ECO:0000313" key="1">
    <source>
        <dbReference type="EMBL" id="EKF61622.1"/>
    </source>
</evidence>
<dbReference type="Pfam" id="PF06412">
    <property type="entry name" value="TraD"/>
    <property type="match status" value="1"/>
</dbReference>
<dbReference type="OrthoDB" id="5653691at2"/>
<dbReference type="Proteomes" id="UP000007123">
    <property type="component" value="Unassembled WGS sequence"/>
</dbReference>
<protein>
    <submittedName>
        <fullName evidence="1">Conjugal transfer protein TraD</fullName>
    </submittedName>
</protein>
<dbReference type="PATRIC" id="fig|1156935.5.peg.86"/>
<sequence length="71" mass="7911">MKRGETSEARKKDTRDKIELGGLIVKAGLRLEKRALLLGALIELNERLKADERERARLTAIGVKAFGHDGQ</sequence>
<dbReference type="AlphaFoldDB" id="K2R197"/>
<dbReference type="InterPro" id="IPR009444">
    <property type="entry name" value="Conjugal_tfr_TraD_a-type"/>
</dbReference>
<dbReference type="eggNOG" id="ENOG50343P5">
    <property type="taxonomic scope" value="Bacteria"/>
</dbReference>
<dbReference type="EMBL" id="ALJF01000001">
    <property type="protein sequence ID" value="EKF61622.1"/>
    <property type="molecule type" value="Genomic_DNA"/>
</dbReference>
<proteinExistence type="predicted"/>
<organism evidence="1 2">
    <name type="scientific">Agrobacterium albertimagni AOL15</name>
    <dbReference type="NCBI Taxonomy" id="1156935"/>
    <lineage>
        <taxon>Bacteria</taxon>
        <taxon>Pseudomonadati</taxon>
        <taxon>Pseudomonadota</taxon>
        <taxon>Alphaproteobacteria</taxon>
        <taxon>Hyphomicrobiales</taxon>
        <taxon>Rhizobiaceae</taxon>
        <taxon>Rhizobium/Agrobacterium group</taxon>
        <taxon>Agrobacterium</taxon>
    </lineage>
</organism>
<dbReference type="NCBIfam" id="NF010421">
    <property type="entry name" value="PRK13847.1"/>
    <property type="match status" value="1"/>
</dbReference>